<comment type="caution">
    <text evidence="1">The sequence shown here is derived from an EMBL/GenBank/DDBJ whole genome shotgun (WGS) entry which is preliminary data.</text>
</comment>
<name>A0A561SA50_9ACTN</name>
<keyword evidence="2" id="KW-1185">Reference proteome</keyword>
<reference evidence="1 2" key="1">
    <citation type="submission" date="2019-06" db="EMBL/GenBank/DDBJ databases">
        <title>Sequencing the genomes of 1000 actinobacteria strains.</title>
        <authorList>
            <person name="Klenk H.-P."/>
        </authorList>
    </citation>
    <scope>NUCLEOTIDE SEQUENCE [LARGE SCALE GENOMIC DNA]</scope>
    <source>
        <strain evidence="1 2">DSM 44826</strain>
    </source>
</reference>
<accession>A0A561SA50</accession>
<proteinExistence type="predicted"/>
<gene>
    <name evidence="1" type="ORF">FHX73_1855</name>
</gene>
<evidence type="ECO:0000313" key="1">
    <source>
        <dbReference type="EMBL" id="TWF71684.1"/>
    </source>
</evidence>
<protein>
    <submittedName>
        <fullName evidence="1">Uncharacterized protein</fullName>
    </submittedName>
</protein>
<organism evidence="1 2">
    <name type="scientific">Kitasatospora viridis</name>
    <dbReference type="NCBI Taxonomy" id="281105"/>
    <lineage>
        <taxon>Bacteria</taxon>
        <taxon>Bacillati</taxon>
        <taxon>Actinomycetota</taxon>
        <taxon>Actinomycetes</taxon>
        <taxon>Kitasatosporales</taxon>
        <taxon>Streptomycetaceae</taxon>
        <taxon>Kitasatospora</taxon>
    </lineage>
</organism>
<dbReference type="EMBL" id="VIWT01000008">
    <property type="protein sequence ID" value="TWF71684.1"/>
    <property type="molecule type" value="Genomic_DNA"/>
</dbReference>
<evidence type="ECO:0000313" key="2">
    <source>
        <dbReference type="Proteomes" id="UP000317940"/>
    </source>
</evidence>
<dbReference type="Proteomes" id="UP000317940">
    <property type="component" value="Unassembled WGS sequence"/>
</dbReference>
<dbReference type="AlphaFoldDB" id="A0A561SA50"/>
<sequence>MKEKLWPLLVSACAGLCAALCWLALTAWFVPYVIYGGN</sequence>